<dbReference type="GO" id="GO:0005524">
    <property type="term" value="F:ATP binding"/>
    <property type="evidence" value="ECO:0007669"/>
    <property type="project" value="InterPro"/>
</dbReference>
<protein>
    <recommendedName>
        <fullName evidence="1">ATPase AAA-type core domain-containing protein</fullName>
    </recommendedName>
</protein>
<dbReference type="InterPro" id="IPR003959">
    <property type="entry name" value="ATPase_AAA_core"/>
</dbReference>
<name>A0A8S9FTB0_BRACR</name>
<organism evidence="2 3">
    <name type="scientific">Brassica cretica</name>
    <name type="common">Mustard</name>
    <dbReference type="NCBI Taxonomy" id="69181"/>
    <lineage>
        <taxon>Eukaryota</taxon>
        <taxon>Viridiplantae</taxon>
        <taxon>Streptophyta</taxon>
        <taxon>Embryophyta</taxon>
        <taxon>Tracheophyta</taxon>
        <taxon>Spermatophyta</taxon>
        <taxon>Magnoliopsida</taxon>
        <taxon>eudicotyledons</taxon>
        <taxon>Gunneridae</taxon>
        <taxon>Pentapetalae</taxon>
        <taxon>rosids</taxon>
        <taxon>malvids</taxon>
        <taxon>Brassicales</taxon>
        <taxon>Brassicaceae</taxon>
        <taxon>Brassiceae</taxon>
        <taxon>Brassica</taxon>
    </lineage>
</organism>
<dbReference type="Gene3D" id="3.40.50.300">
    <property type="entry name" value="P-loop containing nucleotide triphosphate hydrolases"/>
    <property type="match status" value="1"/>
</dbReference>
<sequence length="260" mass="28956">MLCSLSISRFLSRKTSLVSRSFRLILSADDTLHRIPLQPPTSNTTLTTPFPFFSSRRSIYDSSGGDYDYIRSDVNCPRCSAHMLVVFSNRPLSLTAREPGIYQALPTPKEICQGLDHFVIGQDKAKKVLSVAVYNHYKRIYHASKLKGSGSESVNLVMEDDDDDDDSIDLVELDKSNVLLLGPTGSGKTLLAKTLARLVNVPFAIADATSLTQASCFHLSLWLLTMTNRCSYVLYIREALGCLTILKIFLENEVTFSGWF</sequence>
<dbReference type="GO" id="GO:0005759">
    <property type="term" value="C:mitochondrial matrix"/>
    <property type="evidence" value="ECO:0007669"/>
    <property type="project" value="TreeGrafter"/>
</dbReference>
<dbReference type="AlphaFoldDB" id="A0A8S9FTB0"/>
<proteinExistence type="predicted"/>
<dbReference type="PANTHER" id="PTHR48102:SF4">
    <property type="entry name" value="CLP PROTEASE REGULATORY SUBUNIT CLPX2, MITOCHONDRIAL"/>
    <property type="match status" value="1"/>
</dbReference>
<dbReference type="InterPro" id="IPR027417">
    <property type="entry name" value="P-loop_NTPase"/>
</dbReference>
<evidence type="ECO:0000313" key="2">
    <source>
        <dbReference type="EMBL" id="KAF2536923.1"/>
    </source>
</evidence>
<dbReference type="Proteomes" id="UP000712281">
    <property type="component" value="Unassembled WGS sequence"/>
</dbReference>
<accession>A0A8S9FTB0</accession>
<feature type="domain" description="ATPase AAA-type core" evidence="1">
    <location>
        <begin position="178"/>
        <end position="213"/>
    </location>
</feature>
<dbReference type="GO" id="GO:0016887">
    <property type="term" value="F:ATP hydrolysis activity"/>
    <property type="evidence" value="ECO:0007669"/>
    <property type="project" value="InterPro"/>
</dbReference>
<reference evidence="2" key="1">
    <citation type="submission" date="2019-12" db="EMBL/GenBank/DDBJ databases">
        <title>Genome sequencing and annotation of Brassica cretica.</title>
        <authorList>
            <person name="Studholme D.J."/>
            <person name="Sarris P.F."/>
        </authorList>
    </citation>
    <scope>NUCLEOTIDE SEQUENCE</scope>
    <source>
        <strain evidence="2">PFS-001/15</strain>
        <tissue evidence="2">Leaf</tissue>
    </source>
</reference>
<dbReference type="InterPro" id="IPR050052">
    <property type="entry name" value="ATP-dep_Clp_protease_ClpX"/>
</dbReference>
<gene>
    <name evidence="2" type="ORF">F2Q68_00021614</name>
</gene>
<evidence type="ECO:0000259" key="1">
    <source>
        <dbReference type="Pfam" id="PF00004"/>
    </source>
</evidence>
<dbReference type="SUPFAM" id="SSF52540">
    <property type="entry name" value="P-loop containing nucleoside triphosphate hydrolases"/>
    <property type="match status" value="1"/>
</dbReference>
<comment type="caution">
    <text evidence="2">The sequence shown here is derived from an EMBL/GenBank/DDBJ whole genome shotgun (WGS) entry which is preliminary data.</text>
</comment>
<dbReference type="Pfam" id="PF00004">
    <property type="entry name" value="AAA"/>
    <property type="match status" value="1"/>
</dbReference>
<evidence type="ECO:0000313" key="3">
    <source>
        <dbReference type="Proteomes" id="UP000712281"/>
    </source>
</evidence>
<dbReference type="GO" id="GO:0051603">
    <property type="term" value="P:proteolysis involved in protein catabolic process"/>
    <property type="evidence" value="ECO:0007669"/>
    <property type="project" value="TreeGrafter"/>
</dbReference>
<dbReference type="PANTHER" id="PTHR48102">
    <property type="entry name" value="ATP-DEPENDENT CLP PROTEASE ATP-BINDING SUBUNIT CLPX-LIKE, MITOCHONDRIAL-RELATED"/>
    <property type="match status" value="1"/>
</dbReference>
<dbReference type="EMBL" id="QGKW02002228">
    <property type="protein sequence ID" value="KAF2536923.1"/>
    <property type="molecule type" value="Genomic_DNA"/>
</dbReference>